<feature type="compositionally biased region" description="Low complexity" evidence="1">
    <location>
        <begin position="520"/>
        <end position="543"/>
    </location>
</feature>
<reference evidence="2 3" key="1">
    <citation type="submission" date="2024-01" db="EMBL/GenBank/DDBJ databases">
        <authorList>
            <person name="Allen C."/>
            <person name="Tagirdzhanova G."/>
        </authorList>
    </citation>
    <scope>NUCLEOTIDE SEQUENCE [LARGE SCALE GENOMIC DNA]</scope>
    <source>
        <strain evidence="2 3">CBS 573.63</strain>
    </source>
</reference>
<feature type="compositionally biased region" description="Basic and acidic residues" evidence="1">
    <location>
        <begin position="1"/>
        <end position="11"/>
    </location>
</feature>
<comment type="caution">
    <text evidence="2">The sequence shown here is derived from an EMBL/GenBank/DDBJ whole genome shotgun (WGS) entry which is preliminary data.</text>
</comment>
<evidence type="ECO:0000313" key="2">
    <source>
        <dbReference type="EMBL" id="CAK7263306.1"/>
    </source>
</evidence>
<feature type="compositionally biased region" description="Basic and acidic residues" evidence="1">
    <location>
        <begin position="18"/>
        <end position="77"/>
    </location>
</feature>
<sequence length="708" mass="78177">MSRYDYDDGRSDYSSTRYYDDRHHTRDARDSRDSRDSREPRYAEREIVSKSHTSSRDLVPRSREDSDLSIEEIRRDFPPPTYTRDVYREYVDDRSSRSGRDRGYDRDRAYDRYYDRGDGKKSHGYNDEEKKRHRVLSNQEKIIAAVIGGALAVGGKEFYDRREAKSERHRIQRNALSSAALGAAGAFAAYQGADFYNKRSEKDDRKALVAHKGHGDFSDDESDEDPREKKGHKNFLESALAAAGLGGAVSALAGGGGHDEKHSESRGYDSRSRAGSTSGNDQSKVINKVQKAAMASLIAGATEAFRVAKEPGSWKGEKAKRVLTVAAGAATVDAAQDGKHGKLGLAESVIGGLLGNRLVNGSRRDIEEDKRTGRSRSRSRARSAGGNGGSGVSGLAALATAGLGALGAKKFYDDHEDDRSRAGSSDRRRSRSRSVVDTARRGLAKLGIGNEPSDDDRDRDYSPRRTSGSSRKQRYRDSSADSYDDYHSDRRRSDRGYDRDQDRDGSRSVRDDYDKRSSNRQRGSSGQTKGGSYDSDTDLGSSSGDEKKAKKMKGKQIITTGLAAVATVHAVHNVYQSMEKRRARQKAVREGRLSVEDAKKMKQKALLQDAASVGIAALGIKGAISEMQEVREVNHEMKEWREEKMRRHDRRMLRQLKARSANNNLDIGDDHGSGSVSKQSSPSDDGPHYEDGNPSGALPGPPVGERYD</sequence>
<dbReference type="EMBL" id="CAWUOM010000004">
    <property type="protein sequence ID" value="CAK7263306.1"/>
    <property type="molecule type" value="Genomic_DNA"/>
</dbReference>
<feature type="region of interest" description="Disordered" evidence="1">
    <location>
        <begin position="409"/>
        <end position="552"/>
    </location>
</feature>
<dbReference type="Proteomes" id="UP001642501">
    <property type="component" value="Unassembled WGS sequence"/>
</dbReference>
<feature type="region of interest" description="Disordered" evidence="1">
    <location>
        <begin position="206"/>
        <end position="235"/>
    </location>
</feature>
<feature type="compositionally biased region" description="Basic and acidic residues" evidence="1">
    <location>
        <begin position="475"/>
        <end position="517"/>
    </location>
</feature>
<feature type="compositionally biased region" description="Basic and acidic residues" evidence="1">
    <location>
        <begin position="410"/>
        <end position="427"/>
    </location>
</feature>
<feature type="compositionally biased region" description="Basic and acidic residues" evidence="1">
    <location>
        <begin position="85"/>
        <end position="130"/>
    </location>
</feature>
<organism evidence="2 3">
    <name type="scientific">Sporothrix epigloea</name>
    <dbReference type="NCBI Taxonomy" id="1892477"/>
    <lineage>
        <taxon>Eukaryota</taxon>
        <taxon>Fungi</taxon>
        <taxon>Dikarya</taxon>
        <taxon>Ascomycota</taxon>
        <taxon>Pezizomycotina</taxon>
        <taxon>Sordariomycetes</taxon>
        <taxon>Sordariomycetidae</taxon>
        <taxon>Ophiostomatales</taxon>
        <taxon>Ophiostomataceae</taxon>
        <taxon>Sporothrix</taxon>
    </lineage>
</organism>
<feature type="region of interest" description="Disordered" evidence="1">
    <location>
        <begin position="1"/>
        <end position="133"/>
    </location>
</feature>
<feature type="region of interest" description="Disordered" evidence="1">
    <location>
        <begin position="251"/>
        <end position="287"/>
    </location>
</feature>
<feature type="compositionally biased region" description="Basic and acidic residues" evidence="1">
    <location>
        <begin position="257"/>
        <end position="272"/>
    </location>
</feature>
<gene>
    <name evidence="2" type="ORF">SEPCBS57363_000506</name>
</gene>
<feature type="region of interest" description="Disordered" evidence="1">
    <location>
        <begin position="364"/>
        <end position="394"/>
    </location>
</feature>
<protein>
    <recommendedName>
        <fullName evidence="4">DUF3824 domain-containing protein</fullName>
    </recommendedName>
</protein>
<feature type="region of interest" description="Disordered" evidence="1">
    <location>
        <begin position="658"/>
        <end position="708"/>
    </location>
</feature>
<feature type="compositionally biased region" description="Polar residues" evidence="1">
    <location>
        <begin position="273"/>
        <end position="285"/>
    </location>
</feature>
<feature type="compositionally biased region" description="Basic and acidic residues" evidence="1">
    <location>
        <begin position="206"/>
        <end position="217"/>
    </location>
</feature>
<proteinExistence type="predicted"/>
<accession>A0ABP0D6Q6</accession>
<evidence type="ECO:0000313" key="3">
    <source>
        <dbReference type="Proteomes" id="UP001642501"/>
    </source>
</evidence>
<evidence type="ECO:0008006" key="4">
    <source>
        <dbReference type="Google" id="ProtNLM"/>
    </source>
</evidence>
<feature type="compositionally biased region" description="Low complexity" evidence="1">
    <location>
        <begin position="673"/>
        <end position="684"/>
    </location>
</feature>
<name>A0ABP0D6Q6_9PEZI</name>
<evidence type="ECO:0000256" key="1">
    <source>
        <dbReference type="SAM" id="MobiDB-lite"/>
    </source>
</evidence>
<keyword evidence="3" id="KW-1185">Reference proteome</keyword>